<dbReference type="Proteomes" id="UP000235619">
    <property type="component" value="Unassembled WGS sequence"/>
</dbReference>
<dbReference type="AlphaFoldDB" id="A0A2N7QFH6"/>
<gene>
    <name evidence="2" type="ORF">C0169_02485</name>
</gene>
<evidence type="ECO:0000313" key="2">
    <source>
        <dbReference type="EMBL" id="PMP97635.1"/>
    </source>
</evidence>
<dbReference type="EMBL" id="PNJD01000151">
    <property type="protein sequence ID" value="PMP97635.1"/>
    <property type="molecule type" value="Genomic_DNA"/>
</dbReference>
<reference evidence="2 3" key="1">
    <citation type="submission" date="2018-01" db="EMBL/GenBank/DDBJ databases">
        <title>Metagenomic assembled genomes from two thermal pools in the Uzon Caldera, Kamchatka, Russia.</title>
        <authorList>
            <person name="Wilkins L."/>
            <person name="Ettinger C."/>
        </authorList>
    </citation>
    <scope>NUCLEOTIDE SEQUENCE [LARGE SCALE GENOMIC DNA]</scope>
    <source>
        <strain evidence="2">ARK-04</strain>
    </source>
</reference>
<accession>A0A2N7QFH6</accession>
<name>A0A2N7QFH6_9BACT</name>
<sequence length="82" mass="10020">MLVEIEDLRPSLLSKETYKLLDELRVFRHLFRHAYSYELDGERVLKLVEKMDILKDLFKRNFDKFVRKLKLAVKEYHYNANS</sequence>
<organism evidence="2 3">
    <name type="scientific">Thermodesulfobacterium geofontis</name>
    <dbReference type="NCBI Taxonomy" id="1295609"/>
    <lineage>
        <taxon>Bacteria</taxon>
        <taxon>Pseudomonadati</taxon>
        <taxon>Thermodesulfobacteriota</taxon>
        <taxon>Thermodesulfobacteria</taxon>
        <taxon>Thermodesulfobacteriales</taxon>
        <taxon>Thermodesulfobacteriaceae</taxon>
        <taxon>Thermodesulfobacterium</taxon>
    </lineage>
</organism>
<comment type="caution">
    <text evidence="2">The sequence shown here is derived from an EMBL/GenBank/DDBJ whole genome shotgun (WGS) entry which is preliminary data.</text>
</comment>
<protein>
    <recommendedName>
        <fullName evidence="1">HepT-like domain-containing protein</fullName>
    </recommendedName>
</protein>
<evidence type="ECO:0000313" key="3">
    <source>
        <dbReference type="Proteomes" id="UP000235619"/>
    </source>
</evidence>
<evidence type="ECO:0000259" key="1">
    <source>
        <dbReference type="Pfam" id="PF20797"/>
    </source>
</evidence>
<dbReference type="InterPro" id="IPR048769">
    <property type="entry name" value="HepT-like_dom"/>
</dbReference>
<dbReference type="Pfam" id="PF20797">
    <property type="entry name" value="HepT-like_2"/>
    <property type="match status" value="1"/>
</dbReference>
<proteinExistence type="predicted"/>
<feature type="domain" description="HepT-like" evidence="1">
    <location>
        <begin position="2"/>
        <end position="68"/>
    </location>
</feature>